<reference evidence="1" key="1">
    <citation type="submission" date="2024-04" db="EMBL/GenBank/DDBJ databases">
        <authorList>
            <consortium name="Molecular Ecology Group"/>
        </authorList>
    </citation>
    <scope>NUCLEOTIDE SEQUENCE</scope>
</reference>
<organism evidence="1 2">
    <name type="scientific">Lasius platythorax</name>
    <dbReference type="NCBI Taxonomy" id="488582"/>
    <lineage>
        <taxon>Eukaryota</taxon>
        <taxon>Metazoa</taxon>
        <taxon>Ecdysozoa</taxon>
        <taxon>Arthropoda</taxon>
        <taxon>Hexapoda</taxon>
        <taxon>Insecta</taxon>
        <taxon>Pterygota</taxon>
        <taxon>Neoptera</taxon>
        <taxon>Endopterygota</taxon>
        <taxon>Hymenoptera</taxon>
        <taxon>Apocrita</taxon>
        <taxon>Aculeata</taxon>
        <taxon>Formicoidea</taxon>
        <taxon>Formicidae</taxon>
        <taxon>Formicinae</taxon>
        <taxon>Lasius</taxon>
        <taxon>Lasius</taxon>
    </lineage>
</organism>
<dbReference type="Proteomes" id="UP001497644">
    <property type="component" value="Chromosome 4"/>
</dbReference>
<sequence length="73" mass="8354">MMVGNNTMKWLTTEIRPNLNWFERDKQNNPGKGLMHLSHGLYRNSSSCAVPRILTVSRGFEDASRVRGVCFNI</sequence>
<dbReference type="EMBL" id="OZ034827">
    <property type="protein sequence ID" value="CAL1682798.1"/>
    <property type="molecule type" value="Genomic_DNA"/>
</dbReference>
<proteinExistence type="predicted"/>
<protein>
    <submittedName>
        <fullName evidence="1">Uncharacterized protein</fullName>
    </submittedName>
</protein>
<name>A0AAV2NTS6_9HYME</name>
<keyword evidence="2" id="KW-1185">Reference proteome</keyword>
<gene>
    <name evidence="1" type="ORF">LPLAT_LOCUS8669</name>
</gene>
<accession>A0AAV2NTS6</accession>
<evidence type="ECO:0000313" key="1">
    <source>
        <dbReference type="EMBL" id="CAL1682798.1"/>
    </source>
</evidence>
<dbReference type="AlphaFoldDB" id="A0AAV2NTS6"/>
<evidence type="ECO:0000313" key="2">
    <source>
        <dbReference type="Proteomes" id="UP001497644"/>
    </source>
</evidence>